<dbReference type="AlphaFoldDB" id="A0A420DBJ9"/>
<protein>
    <recommendedName>
        <fullName evidence="5">SMI1/KNR4 family protein</fullName>
    </recommendedName>
</protein>
<reference evidence="1" key="1">
    <citation type="journal article" date="2014" name="Int. J. Syst. Evol. Microbiol.">
        <title>Complete genome of a new Firmicutes species belonging to the dominant human colonic microbiota ('Ruminococcus bicirculans') reveals two chromosomes and a selective capacity to utilize plant glucans.</title>
        <authorList>
            <consortium name="NISC Comparative Sequencing Program"/>
            <person name="Wegmann U."/>
            <person name="Louis P."/>
            <person name="Goesmann A."/>
            <person name="Henrissat B."/>
            <person name="Duncan S.H."/>
            <person name="Flint H.J."/>
        </authorList>
    </citation>
    <scope>NUCLEOTIDE SEQUENCE</scope>
    <source>
        <strain evidence="1">CCM 8490</strain>
    </source>
</reference>
<organism evidence="2 3">
    <name type="scientific">Epilithonimonas arachidiradicis</name>
    <dbReference type="NCBI Taxonomy" id="1617282"/>
    <lineage>
        <taxon>Bacteria</taxon>
        <taxon>Pseudomonadati</taxon>
        <taxon>Bacteroidota</taxon>
        <taxon>Flavobacteriia</taxon>
        <taxon>Flavobacteriales</taxon>
        <taxon>Weeksellaceae</taxon>
        <taxon>Chryseobacterium group</taxon>
        <taxon>Epilithonimonas</taxon>
    </lineage>
</organism>
<comment type="caution">
    <text evidence="2">The sequence shown here is derived from an EMBL/GenBank/DDBJ whole genome shotgun (WGS) entry which is preliminary data.</text>
</comment>
<gene>
    <name evidence="2" type="ORF">BXY58_0939</name>
    <name evidence="1" type="ORF">GCM10007332_15620</name>
</gene>
<evidence type="ECO:0008006" key="5">
    <source>
        <dbReference type="Google" id="ProtNLM"/>
    </source>
</evidence>
<name>A0A420DBJ9_9FLAO</name>
<dbReference type="Proteomes" id="UP000285906">
    <property type="component" value="Unassembled WGS sequence"/>
</dbReference>
<evidence type="ECO:0000313" key="2">
    <source>
        <dbReference type="EMBL" id="RKE88812.1"/>
    </source>
</evidence>
<dbReference type="RefSeq" id="WP_120212634.1">
    <property type="nucleotide sequence ID" value="NZ_BMCW01000002.1"/>
</dbReference>
<dbReference type="OrthoDB" id="1151201at2"/>
<evidence type="ECO:0000313" key="1">
    <source>
        <dbReference type="EMBL" id="GGG54860.1"/>
    </source>
</evidence>
<accession>A0A420DBJ9</accession>
<dbReference type="EMBL" id="BMCW01000002">
    <property type="protein sequence ID" value="GGG54860.1"/>
    <property type="molecule type" value="Genomic_DNA"/>
</dbReference>
<evidence type="ECO:0000313" key="4">
    <source>
        <dbReference type="Proteomes" id="UP000658202"/>
    </source>
</evidence>
<proteinExistence type="predicted"/>
<reference evidence="1" key="4">
    <citation type="submission" date="2024-05" db="EMBL/GenBank/DDBJ databases">
        <authorList>
            <person name="Sun Q."/>
            <person name="Sedlacek I."/>
        </authorList>
    </citation>
    <scope>NUCLEOTIDE SEQUENCE</scope>
    <source>
        <strain evidence="1">CCM 8490</strain>
    </source>
</reference>
<dbReference type="Proteomes" id="UP000658202">
    <property type="component" value="Unassembled WGS sequence"/>
</dbReference>
<dbReference type="EMBL" id="RAQH01000002">
    <property type="protein sequence ID" value="RKE88812.1"/>
    <property type="molecule type" value="Genomic_DNA"/>
</dbReference>
<sequence length="265" mass="31260">MSKIIDDLIANTPNTLKNKRADDNDLEKMSNWITSLSGFHQSKGFEIEEFDKLEERLNCVLPAELKMLYNSIGGNIDELSKETVRLQKFQLLNFEKFWIEKDVIVKDYYTEEKWFKTDILIYATASNIKKPLYGVDLKNGWNLLFEKEWFWQKDDMPLFQKLITLYANIIIANKKNIIKTKVKGVAGIKRDNKAEKKFERTLKRLSDFEFYEHTVFYNEELDLLGWFRAGNRPDFLVGSNSKSNLDNIIVKFDFTSAKYVKENKE</sequence>
<reference evidence="4" key="3">
    <citation type="journal article" date="2019" name="Int. J. Syst. Evol. Microbiol.">
        <title>The Global Catalogue of Microorganisms (GCM) 10K type strain sequencing project: providing services to taxonomists for standard genome sequencing and annotation.</title>
        <authorList>
            <consortium name="The Broad Institute Genomics Platform"/>
            <consortium name="The Broad Institute Genome Sequencing Center for Infectious Disease"/>
            <person name="Wu L."/>
            <person name="Ma J."/>
        </authorList>
    </citation>
    <scope>NUCLEOTIDE SEQUENCE [LARGE SCALE GENOMIC DNA]</scope>
    <source>
        <strain evidence="4">CCM 8490</strain>
    </source>
</reference>
<reference evidence="2 3" key="2">
    <citation type="submission" date="2018-09" db="EMBL/GenBank/DDBJ databases">
        <title>Genomic Encyclopedia of Archaeal and Bacterial Type Strains, Phase II (KMG-II): from individual species to whole genera.</title>
        <authorList>
            <person name="Goeker M."/>
        </authorList>
    </citation>
    <scope>NUCLEOTIDE SEQUENCE [LARGE SCALE GENOMIC DNA]</scope>
    <source>
        <strain evidence="2 3">DSM 27620</strain>
    </source>
</reference>
<keyword evidence="4" id="KW-1185">Reference proteome</keyword>
<evidence type="ECO:0000313" key="3">
    <source>
        <dbReference type="Proteomes" id="UP000285906"/>
    </source>
</evidence>